<name>F7QD74_9GAMM</name>
<evidence type="ECO:0000313" key="1">
    <source>
        <dbReference type="EMBL" id="ERJ19407.1"/>
    </source>
</evidence>
<comment type="caution">
    <text evidence="1">The sequence shown here is derived from an EMBL/GenBank/DDBJ whole genome shotgun (WGS) entry which is preliminary data.</text>
</comment>
<keyword evidence="2" id="KW-1185">Reference proteome</keyword>
<proteinExistence type="predicted"/>
<dbReference type="STRING" id="1033802.SSPSH_001475"/>
<gene>
    <name evidence="1" type="ORF">SSPSH_001475</name>
</gene>
<organism evidence="1 2">
    <name type="scientific">Salinisphaera shabanensis E1L3A</name>
    <dbReference type="NCBI Taxonomy" id="1033802"/>
    <lineage>
        <taxon>Bacteria</taxon>
        <taxon>Pseudomonadati</taxon>
        <taxon>Pseudomonadota</taxon>
        <taxon>Gammaproteobacteria</taxon>
        <taxon>Salinisphaerales</taxon>
        <taxon>Salinisphaeraceae</taxon>
        <taxon>Salinisphaera</taxon>
    </lineage>
</organism>
<protein>
    <submittedName>
        <fullName evidence="1">Uncharacterized protein</fullName>
    </submittedName>
</protein>
<dbReference type="AlphaFoldDB" id="F7QD74"/>
<dbReference type="EMBL" id="AFNV02000009">
    <property type="protein sequence ID" value="ERJ19407.1"/>
    <property type="molecule type" value="Genomic_DNA"/>
</dbReference>
<evidence type="ECO:0000313" key="2">
    <source>
        <dbReference type="Proteomes" id="UP000006242"/>
    </source>
</evidence>
<reference evidence="1 2" key="2">
    <citation type="journal article" date="2013" name="PLoS ONE">
        <title>INDIGO - INtegrated Data Warehouse of MIcrobial GenOmes with Examples from the Red Sea Extremophiles.</title>
        <authorList>
            <person name="Alam I."/>
            <person name="Antunes A."/>
            <person name="Kamau A.A."/>
            <person name="Ba Alawi W."/>
            <person name="Kalkatawi M."/>
            <person name="Stingl U."/>
            <person name="Bajic V.B."/>
        </authorList>
    </citation>
    <scope>NUCLEOTIDE SEQUENCE [LARGE SCALE GENOMIC DNA]</scope>
    <source>
        <strain evidence="1 2">E1L3A</strain>
    </source>
</reference>
<sequence length="64" mass="6675">MALWTTETGQYQTCGALARAVALDVVPLMIQRIARTGLCMASIVKELSASLGSQADLAFISSSG</sequence>
<accession>F7QD74</accession>
<dbReference type="Proteomes" id="UP000006242">
    <property type="component" value="Unassembled WGS sequence"/>
</dbReference>
<reference evidence="1 2" key="1">
    <citation type="journal article" date="2011" name="J. Bacteriol.">
        <title>Genome sequence of Salinisphaera shabanensis, a gammaproteobacterium from the harsh, variable environment of the brine-seawater interface of the Shaban Deep in the Red Sea.</title>
        <authorList>
            <person name="Antunes A."/>
            <person name="Alam I."/>
            <person name="Bajic V.B."/>
            <person name="Stingl U."/>
        </authorList>
    </citation>
    <scope>NUCLEOTIDE SEQUENCE [LARGE SCALE GENOMIC DNA]</scope>
    <source>
        <strain evidence="1 2">E1L3A</strain>
    </source>
</reference>